<dbReference type="InterPro" id="IPR013087">
    <property type="entry name" value="Znf_C2H2_type"/>
</dbReference>
<dbReference type="AlphaFoldDB" id="A0A8C2KNH1"/>
<organism evidence="7 8">
    <name type="scientific">Cyprinus carpio</name>
    <name type="common">Common carp</name>
    <dbReference type="NCBI Taxonomy" id="7962"/>
    <lineage>
        <taxon>Eukaryota</taxon>
        <taxon>Metazoa</taxon>
        <taxon>Chordata</taxon>
        <taxon>Craniata</taxon>
        <taxon>Vertebrata</taxon>
        <taxon>Euteleostomi</taxon>
        <taxon>Actinopterygii</taxon>
        <taxon>Neopterygii</taxon>
        <taxon>Teleostei</taxon>
        <taxon>Ostariophysi</taxon>
        <taxon>Cypriniformes</taxon>
        <taxon>Cyprinidae</taxon>
        <taxon>Cyprininae</taxon>
        <taxon>Cyprinus</taxon>
    </lineage>
</organism>
<comment type="similarity">
    <text evidence="4">Belongs to the ZNF277 family.</text>
</comment>
<feature type="domain" description="C2H2-type" evidence="6">
    <location>
        <begin position="135"/>
        <end position="156"/>
    </location>
</feature>
<dbReference type="Ensembl" id="ENSCCRT00020121490.1">
    <property type="protein sequence ID" value="ENSCCRP00020111264.1"/>
    <property type="gene ID" value="ENSCCRG00020050588.1"/>
</dbReference>
<accession>A0A8C2KNH1</accession>
<evidence type="ECO:0000256" key="4">
    <source>
        <dbReference type="ARBA" id="ARBA00034119"/>
    </source>
</evidence>
<keyword evidence="2 5" id="KW-0863">Zinc-finger</keyword>
<dbReference type="PANTHER" id="PTHR13267:SF3">
    <property type="entry name" value="ZINC FINGER PROTEIN 277"/>
    <property type="match status" value="1"/>
</dbReference>
<dbReference type="Proteomes" id="UP000694701">
    <property type="component" value="Unplaced"/>
</dbReference>
<evidence type="ECO:0000259" key="6">
    <source>
        <dbReference type="PROSITE" id="PS50157"/>
    </source>
</evidence>
<proteinExistence type="inferred from homology"/>
<dbReference type="InterPro" id="IPR036236">
    <property type="entry name" value="Znf_C2H2_sf"/>
</dbReference>
<dbReference type="Gene3D" id="3.30.160.60">
    <property type="entry name" value="Classic Zinc Finger"/>
    <property type="match status" value="1"/>
</dbReference>
<reference evidence="7" key="1">
    <citation type="submission" date="2025-08" db="UniProtKB">
        <authorList>
            <consortium name="Ensembl"/>
        </authorList>
    </citation>
    <scope>IDENTIFICATION</scope>
</reference>
<evidence type="ECO:0000256" key="5">
    <source>
        <dbReference type="PROSITE-ProRule" id="PRU00042"/>
    </source>
</evidence>
<dbReference type="PROSITE" id="PS50157">
    <property type="entry name" value="ZINC_FINGER_C2H2_2"/>
    <property type="match status" value="1"/>
</dbReference>
<name>A0A8C2KNH1_CYPCA</name>
<evidence type="ECO:0000313" key="8">
    <source>
        <dbReference type="Proteomes" id="UP000694701"/>
    </source>
</evidence>
<dbReference type="InterPro" id="IPR040048">
    <property type="entry name" value="ZNF277"/>
</dbReference>
<dbReference type="GO" id="GO:0008270">
    <property type="term" value="F:zinc ion binding"/>
    <property type="evidence" value="ECO:0007669"/>
    <property type="project" value="UniProtKB-KW"/>
</dbReference>
<dbReference type="InterPro" id="IPR041661">
    <property type="entry name" value="ZN622/Rei1/Reh1_Znf-C2H2"/>
</dbReference>
<evidence type="ECO:0000256" key="1">
    <source>
        <dbReference type="ARBA" id="ARBA00022723"/>
    </source>
</evidence>
<sequence>MGCQKFHNGYVPKNTEATINTMFNENPPTPPHHHQDCFCRDIMSQHNHLAHIASQAKICDCAGFQKLLDQQQKERDDTTSHRSCMFCIEEFTGNRWPTTKYIYLNYIYIYTNTYLLQQKYVNEFLDTLKWKLENMQCLYCEKTFRDKTTLKYHMRIKRQKLRLRSMKSLCWAVVMLQELGKTWEEVQSEDDRELFEDEDDHIFNWQAHPVCAVCLFCEEQAEAMEKVYTHMEETHEFDLHKLKTDLSDTDSYTVKKKIIKNIMCCFFRYYVPTYENDALLTALSDSESESEGPNPSSEVPVIAEDISNLKVIKQTSVLNKLLKDRGSSD</sequence>
<keyword evidence="3" id="KW-0862">Zinc</keyword>
<evidence type="ECO:0000256" key="3">
    <source>
        <dbReference type="ARBA" id="ARBA00022833"/>
    </source>
</evidence>
<dbReference type="PANTHER" id="PTHR13267">
    <property type="entry name" value="ZINC FINGER PROTEIN 277"/>
    <property type="match status" value="1"/>
</dbReference>
<evidence type="ECO:0000313" key="7">
    <source>
        <dbReference type="Ensembl" id="ENSCCRP00020111264.1"/>
    </source>
</evidence>
<keyword evidence="1" id="KW-0479">Metal-binding</keyword>
<protein>
    <submittedName>
        <fullName evidence="7">Zinc finger protein 277</fullName>
    </submittedName>
</protein>
<dbReference type="Pfam" id="PF12756">
    <property type="entry name" value="zf-C2H2_2"/>
    <property type="match status" value="2"/>
</dbReference>
<dbReference type="SUPFAM" id="SSF57667">
    <property type="entry name" value="beta-beta-alpha zinc fingers"/>
    <property type="match status" value="2"/>
</dbReference>
<evidence type="ECO:0000256" key="2">
    <source>
        <dbReference type="ARBA" id="ARBA00022771"/>
    </source>
</evidence>